<feature type="compositionally biased region" description="Polar residues" evidence="1">
    <location>
        <begin position="89"/>
        <end position="103"/>
    </location>
</feature>
<sequence>MRPVLPLPLRSHCKLTGNLTTNYMDVVHFATTIWTPPNTSQTPLFSLSLILPSCSSYFSLLPGARRSVPDGNSLRLQEPLGGHTEEGQAGNNQAQCSCLSGSL</sequence>
<dbReference type="Proteomes" id="UP000290572">
    <property type="component" value="Unassembled WGS sequence"/>
</dbReference>
<evidence type="ECO:0000313" key="3">
    <source>
        <dbReference type="Proteomes" id="UP000290572"/>
    </source>
</evidence>
<dbReference type="AlphaFoldDB" id="A0A498ND84"/>
<dbReference type="EMBL" id="QBIY01011651">
    <property type="protein sequence ID" value="RXN30164.1"/>
    <property type="molecule type" value="Genomic_DNA"/>
</dbReference>
<evidence type="ECO:0000313" key="2">
    <source>
        <dbReference type="EMBL" id="RXN30164.1"/>
    </source>
</evidence>
<feature type="region of interest" description="Disordered" evidence="1">
    <location>
        <begin position="69"/>
        <end position="103"/>
    </location>
</feature>
<gene>
    <name evidence="2" type="ORF">ROHU_017900</name>
</gene>
<name>A0A498ND84_LABRO</name>
<organism evidence="2 3">
    <name type="scientific">Labeo rohita</name>
    <name type="common">Indian major carp</name>
    <name type="synonym">Cyprinus rohita</name>
    <dbReference type="NCBI Taxonomy" id="84645"/>
    <lineage>
        <taxon>Eukaryota</taxon>
        <taxon>Metazoa</taxon>
        <taxon>Chordata</taxon>
        <taxon>Craniata</taxon>
        <taxon>Vertebrata</taxon>
        <taxon>Euteleostomi</taxon>
        <taxon>Actinopterygii</taxon>
        <taxon>Neopterygii</taxon>
        <taxon>Teleostei</taxon>
        <taxon>Ostariophysi</taxon>
        <taxon>Cypriniformes</taxon>
        <taxon>Cyprinidae</taxon>
        <taxon>Labeoninae</taxon>
        <taxon>Labeonini</taxon>
        <taxon>Labeo</taxon>
    </lineage>
</organism>
<reference evidence="2 3" key="1">
    <citation type="submission" date="2018-03" db="EMBL/GenBank/DDBJ databases">
        <title>Draft genome sequence of Rohu Carp (Labeo rohita).</title>
        <authorList>
            <person name="Das P."/>
            <person name="Kushwaha B."/>
            <person name="Joshi C.G."/>
            <person name="Kumar D."/>
            <person name="Nagpure N.S."/>
            <person name="Sahoo L."/>
            <person name="Das S.P."/>
            <person name="Bit A."/>
            <person name="Patnaik S."/>
            <person name="Meher P.K."/>
            <person name="Jayasankar P."/>
            <person name="Koringa P.G."/>
            <person name="Patel N.V."/>
            <person name="Hinsu A.T."/>
            <person name="Kumar R."/>
            <person name="Pandey M."/>
            <person name="Agarwal S."/>
            <person name="Srivastava S."/>
            <person name="Singh M."/>
            <person name="Iquebal M.A."/>
            <person name="Jaiswal S."/>
            <person name="Angadi U.B."/>
            <person name="Kumar N."/>
            <person name="Raza M."/>
            <person name="Shah T.M."/>
            <person name="Rai A."/>
            <person name="Jena J.K."/>
        </authorList>
    </citation>
    <scope>NUCLEOTIDE SEQUENCE [LARGE SCALE GENOMIC DNA]</scope>
    <source>
        <strain evidence="2">DASCIFA01</strain>
        <tissue evidence="2">Testis</tissue>
    </source>
</reference>
<accession>A0A498ND84</accession>
<proteinExistence type="predicted"/>
<keyword evidence="3" id="KW-1185">Reference proteome</keyword>
<evidence type="ECO:0000256" key="1">
    <source>
        <dbReference type="SAM" id="MobiDB-lite"/>
    </source>
</evidence>
<comment type="caution">
    <text evidence="2">The sequence shown here is derived from an EMBL/GenBank/DDBJ whole genome shotgun (WGS) entry which is preliminary data.</text>
</comment>
<protein>
    <submittedName>
        <fullName evidence="2">Uncharacterized protein</fullName>
    </submittedName>
</protein>